<dbReference type="SUPFAM" id="SSF53474">
    <property type="entry name" value="alpha/beta-Hydrolases"/>
    <property type="match status" value="1"/>
</dbReference>
<protein>
    <recommendedName>
        <fullName evidence="2">AB hydrolase-1 domain-containing protein</fullName>
    </recommendedName>
</protein>
<organism evidence="4">
    <name type="scientific">Auxenochlorella protothecoides</name>
    <name type="common">Green microalga</name>
    <name type="synonym">Chlorella protothecoides</name>
    <dbReference type="NCBI Taxonomy" id="3075"/>
    <lineage>
        <taxon>Eukaryota</taxon>
        <taxon>Viridiplantae</taxon>
        <taxon>Chlorophyta</taxon>
        <taxon>core chlorophytes</taxon>
        <taxon>Trebouxiophyceae</taxon>
        <taxon>Chlorellales</taxon>
        <taxon>Chlorellaceae</taxon>
        <taxon>Auxenochlorella</taxon>
    </lineage>
</organism>
<name>A0A1D2A255_AUXPR</name>
<proteinExistence type="predicted"/>
<evidence type="ECO:0000313" key="4">
    <source>
        <dbReference type="EMBL" id="JAT73279.1"/>
    </source>
</evidence>
<dbReference type="InterPro" id="IPR029058">
    <property type="entry name" value="AB_hydrolase_fold"/>
</dbReference>
<feature type="region of interest" description="Disordered" evidence="1">
    <location>
        <begin position="53"/>
        <end position="74"/>
    </location>
</feature>
<accession>A0A1D2A255</accession>
<evidence type="ECO:0000259" key="2">
    <source>
        <dbReference type="Pfam" id="PF12697"/>
    </source>
</evidence>
<dbReference type="Gene3D" id="3.40.50.1820">
    <property type="entry name" value="alpha/beta hydrolase"/>
    <property type="match status" value="1"/>
</dbReference>
<reference evidence="4" key="1">
    <citation type="submission" date="2015-08" db="EMBL/GenBank/DDBJ databases">
        <authorList>
            <person name="Babu N.S."/>
            <person name="Beckwith C.J."/>
            <person name="Beseler K.G."/>
            <person name="Brison A."/>
            <person name="Carone J.V."/>
            <person name="Caskin T.P."/>
            <person name="Diamond M."/>
            <person name="Durham M.E."/>
            <person name="Foxe J.M."/>
            <person name="Go M."/>
            <person name="Henderson B.A."/>
            <person name="Jones I.B."/>
            <person name="McGettigan J.A."/>
            <person name="Micheletti S.J."/>
            <person name="Nasrallah M.E."/>
            <person name="Ortiz D."/>
            <person name="Piller C.R."/>
            <person name="Privatt S.R."/>
            <person name="Schneider S.L."/>
            <person name="Sharp S."/>
            <person name="Smith T.C."/>
            <person name="Stanton J.D."/>
            <person name="Ullery H.E."/>
            <person name="Wilson R.J."/>
            <person name="Serrano M.G."/>
            <person name="Buck G."/>
            <person name="Lee V."/>
            <person name="Wang Y."/>
            <person name="Carvalho R."/>
            <person name="Voegtly L."/>
            <person name="Shi R."/>
            <person name="Duckworth R."/>
            <person name="Johnson A."/>
            <person name="Loviza R."/>
            <person name="Walstead R."/>
            <person name="Shah Z."/>
            <person name="Kiflezghi M."/>
            <person name="Wade K."/>
            <person name="Ball S.L."/>
            <person name="Bradley K.W."/>
            <person name="Asai D.J."/>
            <person name="Bowman C.A."/>
            <person name="Russell D.A."/>
            <person name="Pope W.H."/>
            <person name="Jacobs-Sera D."/>
            <person name="Hendrix R.W."/>
            <person name="Hatfull G.F."/>
        </authorList>
    </citation>
    <scope>NUCLEOTIDE SEQUENCE</scope>
</reference>
<dbReference type="EMBL" id="GDKF01002133">
    <property type="protein sequence ID" value="JAT76489.1"/>
    <property type="molecule type" value="Transcribed_RNA"/>
</dbReference>
<evidence type="ECO:0000313" key="5">
    <source>
        <dbReference type="EMBL" id="JAT76489.1"/>
    </source>
</evidence>
<dbReference type="AlphaFoldDB" id="A0A1D2A255"/>
<dbReference type="PANTHER" id="PTHR42886">
    <property type="entry name" value="RE40534P-RELATED"/>
    <property type="match status" value="1"/>
</dbReference>
<gene>
    <name evidence="5" type="ORF">g.11453</name>
    <name evidence="3" type="ORF">g.11454</name>
    <name evidence="4" type="ORF">g.11457</name>
</gene>
<dbReference type="EMBL" id="GDKF01008553">
    <property type="protein sequence ID" value="JAT70069.1"/>
    <property type="molecule type" value="Transcribed_RNA"/>
</dbReference>
<sequence>MPVCHPTSLCVAHQLRPCIQDSAQASFVHRQLASSNRHTFWIVSPSRFRKRYTHPSLQRRHASDTMTPPEPQPTETVIRFKNEFGETLVGWLLDAGSKDNTVILCHGYMSNATHCHFQRLAAALARAGVSSFRFDHAMAVDGSSERRRSFLMGNHAQEVDEIQAAMDALKGAGYTTCVVLGHSKGGLNAFMFGAQVASPPPLVVSLAGRFKPRDGVLQRFGPNILDQLVASPAMPRKEANGMEWVLTLEDVEERVNIDVEALATRWPAGTRLVLIHGREDTTIPWQEAEYLGGLLPHARTVYIPGANHNFTDHAAELEGAVLEAVLGAAA</sequence>
<evidence type="ECO:0000313" key="3">
    <source>
        <dbReference type="EMBL" id="JAT70069.1"/>
    </source>
</evidence>
<dbReference type="EMBL" id="GDKF01005343">
    <property type="protein sequence ID" value="JAT73279.1"/>
    <property type="molecule type" value="Transcribed_RNA"/>
</dbReference>
<dbReference type="Pfam" id="PF12697">
    <property type="entry name" value="Abhydrolase_6"/>
    <property type="match status" value="1"/>
</dbReference>
<evidence type="ECO:0000256" key="1">
    <source>
        <dbReference type="SAM" id="MobiDB-lite"/>
    </source>
</evidence>
<dbReference type="InterPro" id="IPR000073">
    <property type="entry name" value="AB_hydrolase_1"/>
</dbReference>
<feature type="domain" description="AB hydrolase-1" evidence="2">
    <location>
        <begin position="102"/>
        <end position="317"/>
    </location>
</feature>
<dbReference type="PANTHER" id="PTHR42886:SF53">
    <property type="entry name" value="ALPHA_BETA-HYDROLASES SUPERFAMILY PROTEIN"/>
    <property type="match status" value="1"/>
</dbReference>